<feature type="domain" description="N-acetyltransferase" evidence="1">
    <location>
        <begin position="149"/>
        <end position="296"/>
    </location>
</feature>
<dbReference type="STRING" id="1293891.TMES_08700"/>
<gene>
    <name evidence="2" type="ORF">TMES_08700</name>
</gene>
<name>A0A1Y2L1E7_9PROT</name>
<dbReference type="Gene3D" id="3.40.630.30">
    <property type="match status" value="1"/>
</dbReference>
<evidence type="ECO:0000313" key="3">
    <source>
        <dbReference type="Proteomes" id="UP000193391"/>
    </source>
</evidence>
<dbReference type="Proteomes" id="UP000193391">
    <property type="component" value="Unassembled WGS sequence"/>
</dbReference>
<sequence>MHEPDRPALEGFLSTHTSSTMFLRNNLRAAGMGRRQHPLSADYFAAVAANGTIHAVIAHMRGGNVLVQGAGAKPGNPHHNHIMNDLADFSRDHITGRVAGILGPSGDAQTVIQRFGLETGHYAVNHDETLYRLELDQLNLAMPPLADSYQVVDAAKIDRATLLRWMRDYEMEALGAEESPSLDGRVAARVVTALEDRSWWGLMVDDEPVALAGFNARLPDIVQLGPVWTPPQYRNQGYARLLVARCLLAARVRSCKAAVLFTNNPAATRAYDAIGFRAIGSYRLALLAQSRVINAAQLA</sequence>
<keyword evidence="3" id="KW-1185">Reference proteome</keyword>
<dbReference type="AlphaFoldDB" id="A0A1Y2L1E7"/>
<accession>A0A1Y2L1E7</accession>
<dbReference type="InterPro" id="IPR000182">
    <property type="entry name" value="GNAT_dom"/>
</dbReference>
<comment type="caution">
    <text evidence="2">The sequence shown here is derived from an EMBL/GenBank/DDBJ whole genome shotgun (WGS) entry which is preliminary data.</text>
</comment>
<dbReference type="EMBL" id="JFKA01000003">
    <property type="protein sequence ID" value="OSQ39056.1"/>
    <property type="molecule type" value="Genomic_DNA"/>
</dbReference>
<dbReference type="CDD" id="cd04301">
    <property type="entry name" value="NAT_SF"/>
    <property type="match status" value="1"/>
</dbReference>
<dbReference type="Pfam" id="PF00583">
    <property type="entry name" value="Acetyltransf_1"/>
    <property type="match status" value="1"/>
</dbReference>
<dbReference type="GO" id="GO:0016747">
    <property type="term" value="F:acyltransferase activity, transferring groups other than amino-acyl groups"/>
    <property type="evidence" value="ECO:0007669"/>
    <property type="project" value="InterPro"/>
</dbReference>
<dbReference type="SUPFAM" id="SSF55729">
    <property type="entry name" value="Acyl-CoA N-acyltransferases (Nat)"/>
    <property type="match status" value="1"/>
</dbReference>
<evidence type="ECO:0000259" key="1">
    <source>
        <dbReference type="PROSITE" id="PS51186"/>
    </source>
</evidence>
<evidence type="ECO:0000313" key="2">
    <source>
        <dbReference type="EMBL" id="OSQ39056.1"/>
    </source>
</evidence>
<dbReference type="PROSITE" id="PS51186">
    <property type="entry name" value="GNAT"/>
    <property type="match status" value="1"/>
</dbReference>
<organism evidence="2 3">
    <name type="scientific">Thalassospira mesophila</name>
    <dbReference type="NCBI Taxonomy" id="1293891"/>
    <lineage>
        <taxon>Bacteria</taxon>
        <taxon>Pseudomonadati</taxon>
        <taxon>Pseudomonadota</taxon>
        <taxon>Alphaproteobacteria</taxon>
        <taxon>Rhodospirillales</taxon>
        <taxon>Thalassospiraceae</taxon>
        <taxon>Thalassospira</taxon>
    </lineage>
</organism>
<proteinExistence type="predicted"/>
<reference evidence="2 3" key="1">
    <citation type="submission" date="2014-03" db="EMBL/GenBank/DDBJ databases">
        <title>The draft genome sequence of Thalassospira mesophila JCM 18969.</title>
        <authorList>
            <person name="Lai Q."/>
            <person name="Shao Z."/>
        </authorList>
    </citation>
    <scope>NUCLEOTIDE SEQUENCE [LARGE SCALE GENOMIC DNA]</scope>
    <source>
        <strain evidence="2 3">JCM 18969</strain>
    </source>
</reference>
<dbReference type="InterPro" id="IPR016181">
    <property type="entry name" value="Acyl_CoA_acyltransferase"/>
</dbReference>
<protein>
    <recommendedName>
        <fullName evidence="1">N-acetyltransferase domain-containing protein</fullName>
    </recommendedName>
</protein>